<name>A0A368QP84_SETIT</name>
<protein>
    <submittedName>
        <fullName evidence="1">Uncharacterized protein</fullName>
    </submittedName>
</protein>
<reference evidence="1" key="1">
    <citation type="journal article" date="2012" name="Nat. Biotechnol.">
        <title>Reference genome sequence of the model plant Setaria.</title>
        <authorList>
            <person name="Bennetzen J.L."/>
            <person name="Schmutz J."/>
            <person name="Wang H."/>
            <person name="Percifield R."/>
            <person name="Hawkins J."/>
            <person name="Pontaroli A.C."/>
            <person name="Estep M."/>
            <person name="Feng L."/>
            <person name="Vaughn J.N."/>
            <person name="Grimwood J."/>
            <person name="Jenkins J."/>
            <person name="Barry K."/>
            <person name="Lindquist E."/>
            <person name="Hellsten U."/>
            <person name="Deshpande S."/>
            <person name="Wang X."/>
            <person name="Wu X."/>
            <person name="Mitros T."/>
            <person name="Triplett J."/>
            <person name="Yang X."/>
            <person name="Ye C.Y."/>
            <person name="Mauro-Herrera M."/>
            <person name="Wang L."/>
            <person name="Li P."/>
            <person name="Sharma M."/>
            <person name="Sharma R."/>
            <person name="Ronald P.C."/>
            <person name="Panaud O."/>
            <person name="Kellogg E.A."/>
            <person name="Brutnell T.P."/>
            <person name="Doust A.N."/>
            <person name="Tuskan G.A."/>
            <person name="Rokhsar D."/>
            <person name="Devos K.M."/>
        </authorList>
    </citation>
    <scope>NUCLEOTIDE SEQUENCE [LARGE SCALE GENOMIC DNA]</scope>
    <source>
        <strain evidence="1">Yugu1</strain>
    </source>
</reference>
<reference evidence="1" key="2">
    <citation type="submission" date="2015-07" db="EMBL/GenBank/DDBJ databases">
        <authorList>
            <person name="Noorani M."/>
        </authorList>
    </citation>
    <scope>NUCLEOTIDE SEQUENCE</scope>
    <source>
        <strain evidence="1">Yugu1</strain>
    </source>
</reference>
<sequence>MQRSSLRGSSSSSHPLLRPLLMMIIENGRILSLNTSTKYADGVIKAIISSSYVEKIS</sequence>
<dbReference type="AlphaFoldDB" id="A0A368QP84"/>
<gene>
    <name evidence="1" type="ORF">SETIT_4G004000v2</name>
</gene>
<accession>A0A368QP84</accession>
<dbReference type="EMBL" id="CM003531">
    <property type="protein sequence ID" value="RCV19787.1"/>
    <property type="molecule type" value="Genomic_DNA"/>
</dbReference>
<proteinExistence type="predicted"/>
<organism evidence="1">
    <name type="scientific">Setaria italica</name>
    <name type="common">Foxtail millet</name>
    <name type="synonym">Panicum italicum</name>
    <dbReference type="NCBI Taxonomy" id="4555"/>
    <lineage>
        <taxon>Eukaryota</taxon>
        <taxon>Viridiplantae</taxon>
        <taxon>Streptophyta</taxon>
        <taxon>Embryophyta</taxon>
        <taxon>Tracheophyta</taxon>
        <taxon>Spermatophyta</taxon>
        <taxon>Magnoliopsida</taxon>
        <taxon>Liliopsida</taxon>
        <taxon>Poales</taxon>
        <taxon>Poaceae</taxon>
        <taxon>PACMAD clade</taxon>
        <taxon>Panicoideae</taxon>
        <taxon>Panicodae</taxon>
        <taxon>Paniceae</taxon>
        <taxon>Cenchrinae</taxon>
        <taxon>Setaria</taxon>
    </lineage>
</organism>
<evidence type="ECO:0000313" key="1">
    <source>
        <dbReference type="EMBL" id="RCV19787.1"/>
    </source>
</evidence>